<reference evidence="1 2" key="1">
    <citation type="submission" date="2013-11" db="EMBL/GenBank/DDBJ databases">
        <title>Genome sequencing of Stegodyphus mimosarum.</title>
        <authorList>
            <person name="Bechsgaard J."/>
        </authorList>
    </citation>
    <scope>NUCLEOTIDE SEQUENCE [LARGE SCALE GENOMIC DNA]</scope>
</reference>
<evidence type="ECO:0000313" key="1">
    <source>
        <dbReference type="EMBL" id="KFM73346.1"/>
    </source>
</evidence>
<organism evidence="1 2">
    <name type="scientific">Stegodyphus mimosarum</name>
    <name type="common">African social velvet spider</name>
    <dbReference type="NCBI Taxonomy" id="407821"/>
    <lineage>
        <taxon>Eukaryota</taxon>
        <taxon>Metazoa</taxon>
        <taxon>Ecdysozoa</taxon>
        <taxon>Arthropoda</taxon>
        <taxon>Chelicerata</taxon>
        <taxon>Arachnida</taxon>
        <taxon>Araneae</taxon>
        <taxon>Araneomorphae</taxon>
        <taxon>Entelegynae</taxon>
        <taxon>Eresoidea</taxon>
        <taxon>Eresidae</taxon>
        <taxon>Stegodyphus</taxon>
    </lineage>
</organism>
<keyword evidence="2" id="KW-1185">Reference proteome</keyword>
<dbReference type="AlphaFoldDB" id="A0A087U7K7"/>
<protein>
    <submittedName>
        <fullName evidence="1">Uncharacterized protein</fullName>
    </submittedName>
</protein>
<evidence type="ECO:0000313" key="2">
    <source>
        <dbReference type="Proteomes" id="UP000054359"/>
    </source>
</evidence>
<dbReference type="EMBL" id="KK118583">
    <property type="protein sequence ID" value="KFM73346.1"/>
    <property type="molecule type" value="Genomic_DNA"/>
</dbReference>
<name>A0A087U7K7_STEMI</name>
<gene>
    <name evidence="1" type="ORF">X975_03229</name>
</gene>
<dbReference type="Proteomes" id="UP000054359">
    <property type="component" value="Unassembled WGS sequence"/>
</dbReference>
<proteinExistence type="predicted"/>
<sequence length="129" mass="14917">MFAKHMHRTLSPDKLIRSQNYSSELLTYALAVLQFRLVPSLHPHFLLFPQFLLYMDLTEQPPNTSECTNFLRAANATINFPENSIVLDMVPRVVEEENASEIKEENAPEIKLQHLKQGERAQLEELLNI</sequence>
<feature type="non-terminal residue" evidence="1">
    <location>
        <position position="129"/>
    </location>
</feature>
<accession>A0A087U7K7</accession>